<proteinExistence type="predicted"/>
<feature type="transmembrane region" description="Helical" evidence="5">
    <location>
        <begin position="70"/>
        <end position="90"/>
    </location>
</feature>
<dbReference type="InterPro" id="IPR023271">
    <property type="entry name" value="Aquaporin-like"/>
</dbReference>
<evidence type="ECO:0000313" key="7">
    <source>
        <dbReference type="Proteomes" id="UP000642107"/>
    </source>
</evidence>
<evidence type="ECO:0000256" key="1">
    <source>
        <dbReference type="ARBA" id="ARBA00004141"/>
    </source>
</evidence>
<evidence type="ECO:0000256" key="3">
    <source>
        <dbReference type="ARBA" id="ARBA00022989"/>
    </source>
</evidence>
<keyword evidence="3 5" id="KW-1133">Transmembrane helix</keyword>
<dbReference type="EMBL" id="JACZDF010000003">
    <property type="protein sequence ID" value="MBD9699323.1"/>
    <property type="molecule type" value="Genomic_DNA"/>
</dbReference>
<reference evidence="6 7" key="1">
    <citation type="submission" date="2020-09" db="EMBL/GenBank/DDBJ databases">
        <title>Flavimobilis rhizosphaerae sp. nov., isolated from rhizosphere soil of Spartina alterniflora.</title>
        <authorList>
            <person name="Hanqin C."/>
        </authorList>
    </citation>
    <scope>NUCLEOTIDE SEQUENCE [LARGE SCALE GENOMIC DNA]</scope>
    <source>
        <strain evidence="6 7">GY 10621</strain>
    </source>
</reference>
<protein>
    <submittedName>
        <fullName evidence="6">Formate/nitrite transporter family protein</fullName>
    </submittedName>
</protein>
<gene>
    <name evidence="6" type="ORF">IGS67_07435</name>
</gene>
<dbReference type="Pfam" id="PF01226">
    <property type="entry name" value="Form_Nir_trans"/>
    <property type="match status" value="1"/>
</dbReference>
<dbReference type="Proteomes" id="UP000642107">
    <property type="component" value="Unassembled WGS sequence"/>
</dbReference>
<organism evidence="6 7">
    <name type="scientific">Flavimobilis rhizosphaerae</name>
    <dbReference type="NCBI Taxonomy" id="2775421"/>
    <lineage>
        <taxon>Bacteria</taxon>
        <taxon>Bacillati</taxon>
        <taxon>Actinomycetota</taxon>
        <taxon>Actinomycetes</taxon>
        <taxon>Micrococcales</taxon>
        <taxon>Jonesiaceae</taxon>
        <taxon>Flavimobilis</taxon>
    </lineage>
</organism>
<dbReference type="Gene3D" id="1.20.1080.10">
    <property type="entry name" value="Glycerol uptake facilitator protein"/>
    <property type="match status" value="1"/>
</dbReference>
<dbReference type="RefSeq" id="WP_192279278.1">
    <property type="nucleotide sequence ID" value="NZ_JACZDF010000003.1"/>
</dbReference>
<feature type="transmembrane region" description="Helical" evidence="5">
    <location>
        <begin position="242"/>
        <end position="266"/>
    </location>
</feature>
<keyword evidence="7" id="KW-1185">Reference proteome</keyword>
<keyword evidence="2 5" id="KW-0812">Transmembrane</keyword>
<evidence type="ECO:0000256" key="4">
    <source>
        <dbReference type="ARBA" id="ARBA00023136"/>
    </source>
</evidence>
<comment type="caution">
    <text evidence="6">The sequence shown here is derived from an EMBL/GenBank/DDBJ whole genome shotgun (WGS) entry which is preliminary data.</text>
</comment>
<name>A0ABR9DQD7_9MICO</name>
<dbReference type="InterPro" id="IPR000292">
    <property type="entry name" value="For/NO2_transpt"/>
</dbReference>
<evidence type="ECO:0000256" key="5">
    <source>
        <dbReference type="SAM" id="Phobius"/>
    </source>
</evidence>
<feature type="transmembrane region" description="Helical" evidence="5">
    <location>
        <begin position="40"/>
        <end position="64"/>
    </location>
</feature>
<sequence>MADAPENLFPGKTFVSTVLEAADTKAEMSRSITQVYLMRAAMAGIIIGIFYLANYTIIAGFVAVDPELRTIGKLVGAVAFGFALVFIYFTRSELLTSNMMIATIAVYHRRMRVRRASALLALCLLGNALGGLLIALLVAGSSMIDDATGTLVTQAVEHKLDYVTSGSSGMLDLFVRAILCNLLINLAMLLVYNGLVKADGVKVLAMIVAVMLFAFLGYEHSVANTVLFTIQGFHGGIDIWPALANVGIALVGNFVGGGLLIGWYYAYANDPERTQRALLREARLVTREAARAASGAEGR</sequence>
<dbReference type="PANTHER" id="PTHR30520">
    <property type="entry name" value="FORMATE TRANSPORTER-RELATED"/>
    <property type="match status" value="1"/>
</dbReference>
<evidence type="ECO:0000256" key="2">
    <source>
        <dbReference type="ARBA" id="ARBA00022692"/>
    </source>
</evidence>
<evidence type="ECO:0000313" key="6">
    <source>
        <dbReference type="EMBL" id="MBD9699323.1"/>
    </source>
</evidence>
<dbReference type="PANTHER" id="PTHR30520:SF8">
    <property type="entry name" value="NITRITE TRANSPORTER NIRC"/>
    <property type="match status" value="1"/>
</dbReference>
<feature type="transmembrane region" description="Helical" evidence="5">
    <location>
        <begin position="203"/>
        <end position="222"/>
    </location>
</feature>
<feature type="transmembrane region" description="Helical" evidence="5">
    <location>
        <begin position="118"/>
        <end position="139"/>
    </location>
</feature>
<comment type="subcellular location">
    <subcellularLocation>
        <location evidence="1">Membrane</location>
        <topology evidence="1">Multi-pass membrane protein</topology>
    </subcellularLocation>
</comment>
<accession>A0ABR9DQD7</accession>
<keyword evidence="4 5" id="KW-0472">Membrane</keyword>
<feature type="transmembrane region" description="Helical" evidence="5">
    <location>
        <begin position="173"/>
        <end position="191"/>
    </location>
</feature>